<evidence type="ECO:0000313" key="1">
    <source>
        <dbReference type="EMBL" id="KAJ8109780.1"/>
    </source>
</evidence>
<gene>
    <name evidence="1" type="ORF">OPT61_g7207</name>
</gene>
<organism evidence="1 2">
    <name type="scientific">Boeremia exigua</name>
    <dbReference type="NCBI Taxonomy" id="749465"/>
    <lineage>
        <taxon>Eukaryota</taxon>
        <taxon>Fungi</taxon>
        <taxon>Dikarya</taxon>
        <taxon>Ascomycota</taxon>
        <taxon>Pezizomycotina</taxon>
        <taxon>Dothideomycetes</taxon>
        <taxon>Pleosporomycetidae</taxon>
        <taxon>Pleosporales</taxon>
        <taxon>Pleosporineae</taxon>
        <taxon>Didymellaceae</taxon>
        <taxon>Boeremia</taxon>
    </lineage>
</organism>
<dbReference type="Proteomes" id="UP001153331">
    <property type="component" value="Unassembled WGS sequence"/>
</dbReference>
<sequence>MMTILHELGIHRQSTTVAVSMEVKVRHVKSTSPCLRSKATRSLQQKVSTDRTQLGHCATTFTSSVTRPAHARAATKSWDVLLNLADWLSDTGNPSNPLAPRVHAFTPSCSTLSPLFETADKPFARANTARRMGNHVASSDLCDRSRQPKMPRRAHERRKVHKTTSMLYNGALLQVTKMPAMVNNSPINLSTPYLLGYVVVLYVGYKVAVAIRSNAKIRKLGARAPVRKTYFPLGLDMAYEVVTHALNDKSYEMWVKMFDKWAGSGRYTVEAGIGERVILTAEPENIKAILATQFKDYGKGEQFRKDWHMFLGNGIFTTDSTLWHNSRQLIRPQFVKDRLSDIDIFETHTQVLISKLVNCSSVDTLDMMFRYTLDAATHFLLGASVDSLHHPQTKFADAFYNAQRVQSIVARVGPLNWLVPRKRMGFYASIATIDDFVSTYIDRALALSADELSEKNQPRLGLHLPPRHRGLHARPPDAARPARLGAASRPRHDRLHAQLGDLPPLAVPQHHGEAAPGDPGYGGGRAEADVPAPQGYEVPAARAQRDAAVVSRGAVQRAHGAQGHDAADWRRTAGRPADWRAGWDAGWTLGLLDAQELDVHPVQRRPAYLHRPAVCADGDGLHACAAAAAILCDRESDGWRASGVACGYCAAAGEGDWSRSVLIYGDPRERAQYITHTVVPEHLPDLMETSSPPKLSASLPTARSSQSRITNHSTCSSGSTSSLKAGDHTHYNRHSSW</sequence>
<keyword evidence="2" id="KW-1185">Reference proteome</keyword>
<protein>
    <submittedName>
        <fullName evidence="1">Uncharacterized protein</fullName>
    </submittedName>
</protein>
<comment type="caution">
    <text evidence="1">The sequence shown here is derived from an EMBL/GenBank/DDBJ whole genome shotgun (WGS) entry which is preliminary data.</text>
</comment>
<accession>A0ACC2I3D0</accession>
<name>A0ACC2I3D0_9PLEO</name>
<reference evidence="1" key="1">
    <citation type="submission" date="2022-11" db="EMBL/GenBank/DDBJ databases">
        <title>Genome Sequence of Boeremia exigua.</title>
        <authorList>
            <person name="Buettner E."/>
        </authorList>
    </citation>
    <scope>NUCLEOTIDE SEQUENCE</scope>
    <source>
        <strain evidence="1">CU02</strain>
    </source>
</reference>
<evidence type="ECO:0000313" key="2">
    <source>
        <dbReference type="Proteomes" id="UP001153331"/>
    </source>
</evidence>
<dbReference type="EMBL" id="JAPHNI010000572">
    <property type="protein sequence ID" value="KAJ8109780.1"/>
    <property type="molecule type" value="Genomic_DNA"/>
</dbReference>
<proteinExistence type="predicted"/>